<proteinExistence type="predicted"/>
<dbReference type="AlphaFoldDB" id="A0A5A7PZK6"/>
<reference evidence="3" key="1">
    <citation type="journal article" date="2019" name="Curr. Biol.">
        <title>Genome Sequence of Striga asiatica Provides Insight into the Evolution of Plant Parasitism.</title>
        <authorList>
            <person name="Yoshida S."/>
            <person name="Kim S."/>
            <person name="Wafula E.K."/>
            <person name="Tanskanen J."/>
            <person name="Kim Y.M."/>
            <person name="Honaas L."/>
            <person name="Yang Z."/>
            <person name="Spallek T."/>
            <person name="Conn C.E."/>
            <person name="Ichihashi Y."/>
            <person name="Cheong K."/>
            <person name="Cui S."/>
            <person name="Der J.P."/>
            <person name="Gundlach H."/>
            <person name="Jiao Y."/>
            <person name="Hori C."/>
            <person name="Ishida J.K."/>
            <person name="Kasahara H."/>
            <person name="Kiba T."/>
            <person name="Kim M.S."/>
            <person name="Koo N."/>
            <person name="Laohavisit A."/>
            <person name="Lee Y.H."/>
            <person name="Lumba S."/>
            <person name="McCourt P."/>
            <person name="Mortimer J.C."/>
            <person name="Mutuku J.M."/>
            <person name="Nomura T."/>
            <person name="Sasaki-Sekimoto Y."/>
            <person name="Seto Y."/>
            <person name="Wang Y."/>
            <person name="Wakatake T."/>
            <person name="Sakakibara H."/>
            <person name="Demura T."/>
            <person name="Yamaguchi S."/>
            <person name="Yoneyama K."/>
            <person name="Manabe R.I."/>
            <person name="Nelson D.C."/>
            <person name="Schulman A.H."/>
            <person name="Timko M.P."/>
            <person name="dePamphilis C.W."/>
            <person name="Choi D."/>
            <person name="Shirasu K."/>
        </authorList>
    </citation>
    <scope>NUCLEOTIDE SEQUENCE [LARGE SCALE GENOMIC DNA]</scope>
    <source>
        <strain evidence="3">cv. UVA1</strain>
    </source>
</reference>
<keyword evidence="3" id="KW-1185">Reference proteome</keyword>
<evidence type="ECO:0000256" key="1">
    <source>
        <dbReference type="SAM" id="MobiDB-lite"/>
    </source>
</evidence>
<organism evidence="2 3">
    <name type="scientific">Striga asiatica</name>
    <name type="common">Asiatic witchweed</name>
    <name type="synonym">Buchnera asiatica</name>
    <dbReference type="NCBI Taxonomy" id="4170"/>
    <lineage>
        <taxon>Eukaryota</taxon>
        <taxon>Viridiplantae</taxon>
        <taxon>Streptophyta</taxon>
        <taxon>Embryophyta</taxon>
        <taxon>Tracheophyta</taxon>
        <taxon>Spermatophyta</taxon>
        <taxon>Magnoliopsida</taxon>
        <taxon>eudicotyledons</taxon>
        <taxon>Gunneridae</taxon>
        <taxon>Pentapetalae</taxon>
        <taxon>asterids</taxon>
        <taxon>lamiids</taxon>
        <taxon>Lamiales</taxon>
        <taxon>Orobanchaceae</taxon>
        <taxon>Buchnereae</taxon>
        <taxon>Striga</taxon>
    </lineage>
</organism>
<evidence type="ECO:0000313" key="2">
    <source>
        <dbReference type="EMBL" id="GER38290.1"/>
    </source>
</evidence>
<dbReference type="EMBL" id="BKCP01005461">
    <property type="protein sequence ID" value="GER38290.1"/>
    <property type="molecule type" value="Genomic_DNA"/>
</dbReference>
<sequence length="158" mass="17795">MIFLPTEALSRPFWPERSQNAKGRRGDEDASVDAEREPPKAYEVADELRKSNSLSIRERSSKYRLTRTTVQGVWWAYERGGKASAQINARVSIPLPPMRVEELGLNAAVEICCRTKFPVYDSASCSRQLVNQKSVLRVDVIEKASQSFLRKGHGRAVS</sequence>
<protein>
    <submittedName>
        <fullName evidence="2">RING/U-box superfamily protein</fullName>
    </submittedName>
</protein>
<gene>
    <name evidence="2" type="ORF">STAS_14778</name>
</gene>
<dbReference type="Proteomes" id="UP000325081">
    <property type="component" value="Unassembled WGS sequence"/>
</dbReference>
<evidence type="ECO:0000313" key="3">
    <source>
        <dbReference type="Proteomes" id="UP000325081"/>
    </source>
</evidence>
<name>A0A5A7PZK6_STRAF</name>
<feature type="compositionally biased region" description="Basic and acidic residues" evidence="1">
    <location>
        <begin position="24"/>
        <end position="40"/>
    </location>
</feature>
<comment type="caution">
    <text evidence="2">The sequence shown here is derived from an EMBL/GenBank/DDBJ whole genome shotgun (WGS) entry which is preliminary data.</text>
</comment>
<feature type="region of interest" description="Disordered" evidence="1">
    <location>
        <begin position="8"/>
        <end position="42"/>
    </location>
</feature>
<accession>A0A5A7PZK6</accession>